<accession>A0ABW3T6T5</accession>
<keyword evidence="11" id="KW-1185">Reference proteome</keyword>
<evidence type="ECO:0000256" key="9">
    <source>
        <dbReference type="SAM" id="Phobius"/>
    </source>
</evidence>
<evidence type="ECO:0000256" key="3">
    <source>
        <dbReference type="ARBA" id="ARBA00021069"/>
    </source>
</evidence>
<sequence length="434" mass="43809">MAGGGRSLGLWAALVLVAGNMIGSGLYLLPATLGAVGSITVISWVIAGGGALVLALVFAYLGLLRPQADGAVAYASEELGPALGHFGWFTYWLTSCCGTSAVAVAATGYLGFFFPVLKSTWPGVASSIAIVWLMVGVNLIGPRLVARIGAATLVVGLAPIVLASGVGLAYFRPEVFAASWNVSGGSDFAATVSSVTPIFWAFLGLECANVVAAVVENPKRNLPLAAVGGVALALAIYLAASVAIMGLLPAKALAASSAPFADAIHGVAGAITAALVAACALAKASGTLGGWILVAAESNRSGAAVGFLPRWISEVAPDKGLTRDLILVGVMMSASIYASASPSLGKQFGVLINVTVVLSMVLYLLCSLALLKMAAELETGRSRLVARIAGAVGAAFSLGVILAADPGLRLPTLVVTAVSFGLYGLSRWRRAQPA</sequence>
<feature type="transmembrane region" description="Helical" evidence="9">
    <location>
        <begin position="191"/>
        <end position="215"/>
    </location>
</feature>
<feature type="transmembrane region" description="Helical" evidence="9">
    <location>
        <begin position="7"/>
        <end position="29"/>
    </location>
</feature>
<keyword evidence="6 9" id="KW-1133">Transmembrane helix</keyword>
<feature type="transmembrane region" description="Helical" evidence="9">
    <location>
        <begin position="120"/>
        <end position="141"/>
    </location>
</feature>
<evidence type="ECO:0000313" key="11">
    <source>
        <dbReference type="Proteomes" id="UP001597216"/>
    </source>
</evidence>
<dbReference type="RefSeq" id="WP_377354209.1">
    <property type="nucleotide sequence ID" value="NZ_JBHTLQ010000039.1"/>
</dbReference>
<evidence type="ECO:0000256" key="5">
    <source>
        <dbReference type="ARBA" id="ARBA00022692"/>
    </source>
</evidence>
<evidence type="ECO:0000256" key="8">
    <source>
        <dbReference type="ARBA" id="ARBA00045636"/>
    </source>
</evidence>
<keyword evidence="7 9" id="KW-0472">Membrane</keyword>
<dbReference type="InterPro" id="IPR002293">
    <property type="entry name" value="AA/rel_permease1"/>
</dbReference>
<proteinExistence type="inferred from homology"/>
<comment type="subcellular location">
    <subcellularLocation>
        <location evidence="1">Cell membrane</location>
        <topology evidence="1">Multi-pass membrane protein</topology>
    </subcellularLocation>
</comment>
<evidence type="ECO:0000256" key="6">
    <source>
        <dbReference type="ARBA" id="ARBA00022989"/>
    </source>
</evidence>
<evidence type="ECO:0000256" key="2">
    <source>
        <dbReference type="ARBA" id="ARBA00008220"/>
    </source>
</evidence>
<dbReference type="PANTHER" id="PTHR42770">
    <property type="entry name" value="AMINO ACID TRANSPORTER-RELATED"/>
    <property type="match status" value="1"/>
</dbReference>
<feature type="transmembrane region" description="Helical" evidence="9">
    <location>
        <begin position="325"/>
        <end position="344"/>
    </location>
</feature>
<dbReference type="Gene3D" id="1.20.1740.10">
    <property type="entry name" value="Amino acid/polyamine transporter I"/>
    <property type="match status" value="1"/>
</dbReference>
<comment type="caution">
    <text evidence="10">The sequence shown here is derived from an EMBL/GenBank/DDBJ whole genome shotgun (WGS) entry which is preliminary data.</text>
</comment>
<keyword evidence="4" id="KW-1003">Cell membrane</keyword>
<feature type="transmembrane region" description="Helical" evidence="9">
    <location>
        <begin position="222"/>
        <end position="248"/>
    </location>
</feature>
<feature type="transmembrane region" description="Helical" evidence="9">
    <location>
        <begin position="350"/>
        <end position="372"/>
    </location>
</feature>
<feature type="transmembrane region" description="Helical" evidence="9">
    <location>
        <begin position="260"/>
        <end position="282"/>
    </location>
</feature>
<feature type="transmembrane region" description="Helical" evidence="9">
    <location>
        <begin position="148"/>
        <end position="171"/>
    </location>
</feature>
<dbReference type="EMBL" id="JBHTLQ010000039">
    <property type="protein sequence ID" value="MFD1191981.1"/>
    <property type="molecule type" value="Genomic_DNA"/>
</dbReference>
<comment type="function">
    <text evidence="8">Major component of the acid-resistance (AR) system allowing enteric pathogens to survive the acidic environment in the stomach. Exchanges extracellular arginine for its intracellular decarboxylation product agmatine (Agm) thereby expelling intracellular protons. Probably undergoes several conformational states in order to translocate the substrate across the membrane; keeps the substrate accessible to only 1 side of the membrane at a time by opening and closing 3 membrane-internal gates.</text>
</comment>
<feature type="transmembrane region" description="Helical" evidence="9">
    <location>
        <begin position="89"/>
        <end position="114"/>
    </location>
</feature>
<dbReference type="Proteomes" id="UP001597216">
    <property type="component" value="Unassembled WGS sequence"/>
</dbReference>
<protein>
    <recommendedName>
        <fullName evidence="3">Arginine/agmatine antiporter</fullName>
    </recommendedName>
</protein>
<name>A0ABW3T6T5_9CAUL</name>
<organism evidence="10 11">
    <name type="scientific">Phenylobacterium conjunctum</name>
    <dbReference type="NCBI Taxonomy" id="1298959"/>
    <lineage>
        <taxon>Bacteria</taxon>
        <taxon>Pseudomonadati</taxon>
        <taxon>Pseudomonadota</taxon>
        <taxon>Alphaproteobacteria</taxon>
        <taxon>Caulobacterales</taxon>
        <taxon>Caulobacteraceae</taxon>
        <taxon>Phenylobacterium</taxon>
    </lineage>
</organism>
<evidence type="ECO:0000313" key="10">
    <source>
        <dbReference type="EMBL" id="MFD1191981.1"/>
    </source>
</evidence>
<gene>
    <name evidence="10" type="ORF">ACFQ27_15425</name>
</gene>
<evidence type="ECO:0000256" key="7">
    <source>
        <dbReference type="ARBA" id="ARBA00023136"/>
    </source>
</evidence>
<dbReference type="InterPro" id="IPR050367">
    <property type="entry name" value="APC_superfamily"/>
</dbReference>
<dbReference type="Pfam" id="PF13520">
    <property type="entry name" value="AA_permease_2"/>
    <property type="match status" value="1"/>
</dbReference>
<dbReference type="PIRSF" id="PIRSF006060">
    <property type="entry name" value="AA_transporter"/>
    <property type="match status" value="1"/>
</dbReference>
<comment type="similarity">
    <text evidence="2">Belongs to the amino acid-polyamine-organocation (APC) superfamily. Basic amino acid/polyamine antiporter (APA) (TC 2.A.3.2) family.</text>
</comment>
<feature type="transmembrane region" description="Helical" evidence="9">
    <location>
        <begin position="41"/>
        <end position="63"/>
    </location>
</feature>
<feature type="transmembrane region" description="Helical" evidence="9">
    <location>
        <begin position="384"/>
        <end position="404"/>
    </location>
</feature>
<dbReference type="PANTHER" id="PTHR42770:SF18">
    <property type="entry name" value="ARGININE_AGMATINE ANTIPORTER"/>
    <property type="match status" value="1"/>
</dbReference>
<feature type="transmembrane region" description="Helical" evidence="9">
    <location>
        <begin position="410"/>
        <end position="428"/>
    </location>
</feature>
<evidence type="ECO:0000256" key="1">
    <source>
        <dbReference type="ARBA" id="ARBA00004651"/>
    </source>
</evidence>
<reference evidence="11" key="1">
    <citation type="journal article" date="2019" name="Int. J. Syst. Evol. Microbiol.">
        <title>The Global Catalogue of Microorganisms (GCM) 10K type strain sequencing project: providing services to taxonomists for standard genome sequencing and annotation.</title>
        <authorList>
            <consortium name="The Broad Institute Genomics Platform"/>
            <consortium name="The Broad Institute Genome Sequencing Center for Infectious Disease"/>
            <person name="Wu L."/>
            <person name="Ma J."/>
        </authorList>
    </citation>
    <scope>NUCLEOTIDE SEQUENCE [LARGE SCALE GENOMIC DNA]</scope>
    <source>
        <strain evidence="11">CCUG 55074</strain>
    </source>
</reference>
<keyword evidence="5 9" id="KW-0812">Transmembrane</keyword>
<evidence type="ECO:0000256" key="4">
    <source>
        <dbReference type="ARBA" id="ARBA00022475"/>
    </source>
</evidence>